<dbReference type="PANTHER" id="PTHR21039">
    <property type="entry name" value="HISTIDINOL PHOSPHATASE-RELATED"/>
    <property type="match status" value="1"/>
</dbReference>
<proteinExistence type="inferred from homology"/>
<comment type="pathway">
    <text evidence="1 8">Amino-acid biosynthesis; L-histidine biosynthesis; L-histidine from 5-phospho-alpha-D-ribose 1-diphosphate: step 8/9.</text>
</comment>
<dbReference type="InterPro" id="IPR016195">
    <property type="entry name" value="Pol/histidinol_Pase-like"/>
</dbReference>
<dbReference type="Gene3D" id="3.20.20.140">
    <property type="entry name" value="Metal-dependent hydrolases"/>
    <property type="match status" value="1"/>
</dbReference>
<evidence type="ECO:0000256" key="6">
    <source>
        <dbReference type="ARBA" id="ARBA00023102"/>
    </source>
</evidence>
<evidence type="ECO:0000256" key="1">
    <source>
        <dbReference type="ARBA" id="ARBA00004970"/>
    </source>
</evidence>
<dbReference type="InterPro" id="IPR010140">
    <property type="entry name" value="Histidinol_P_phosphatase_HisJ"/>
</dbReference>
<evidence type="ECO:0000313" key="10">
    <source>
        <dbReference type="EMBL" id="QOV20017.1"/>
    </source>
</evidence>
<dbReference type="GO" id="GO:0005737">
    <property type="term" value="C:cytoplasm"/>
    <property type="evidence" value="ECO:0007669"/>
    <property type="project" value="TreeGrafter"/>
</dbReference>
<evidence type="ECO:0000256" key="4">
    <source>
        <dbReference type="ARBA" id="ARBA00022605"/>
    </source>
</evidence>
<dbReference type="NCBIfam" id="TIGR01856">
    <property type="entry name" value="hisJ_fam"/>
    <property type="match status" value="1"/>
</dbReference>
<feature type="domain" description="Polymerase/histidinol phosphatase N-terminal" evidence="9">
    <location>
        <begin position="3"/>
        <end position="67"/>
    </location>
</feature>
<evidence type="ECO:0000256" key="3">
    <source>
        <dbReference type="ARBA" id="ARBA00013085"/>
    </source>
</evidence>
<evidence type="ECO:0000256" key="7">
    <source>
        <dbReference type="ARBA" id="ARBA00049158"/>
    </source>
</evidence>
<keyword evidence="5 8" id="KW-0378">Hydrolase</keyword>
<evidence type="ECO:0000256" key="5">
    <source>
        <dbReference type="ARBA" id="ARBA00022801"/>
    </source>
</evidence>
<dbReference type="GO" id="GO:0004401">
    <property type="term" value="F:histidinol-phosphatase activity"/>
    <property type="evidence" value="ECO:0007669"/>
    <property type="project" value="UniProtKB-UniRule"/>
</dbReference>
<dbReference type="SUPFAM" id="SSF89550">
    <property type="entry name" value="PHP domain-like"/>
    <property type="match status" value="1"/>
</dbReference>
<dbReference type="SMART" id="SM00481">
    <property type="entry name" value="POLIIIAc"/>
    <property type="match status" value="1"/>
</dbReference>
<dbReference type="EC" id="3.1.3.15" evidence="3 8"/>
<dbReference type="KEGG" id="bliq:INP51_03415"/>
<comment type="similarity">
    <text evidence="2 8">Belongs to the PHP hydrolase family. HisK subfamily.</text>
</comment>
<accession>A0A7M2RKC5</accession>
<dbReference type="InterPro" id="IPR004013">
    <property type="entry name" value="PHP_dom"/>
</dbReference>
<dbReference type="AlphaFoldDB" id="A0A7M2RKC5"/>
<dbReference type="Pfam" id="PF02811">
    <property type="entry name" value="PHP"/>
    <property type="match status" value="1"/>
</dbReference>
<comment type="catalytic activity">
    <reaction evidence="7 8">
        <text>L-histidinol phosphate + H2O = L-histidinol + phosphate</text>
        <dbReference type="Rhea" id="RHEA:14465"/>
        <dbReference type="ChEBI" id="CHEBI:15377"/>
        <dbReference type="ChEBI" id="CHEBI:43474"/>
        <dbReference type="ChEBI" id="CHEBI:57699"/>
        <dbReference type="ChEBI" id="CHEBI:57980"/>
        <dbReference type="EC" id="3.1.3.15"/>
    </reaction>
</comment>
<dbReference type="InterPro" id="IPR003141">
    <property type="entry name" value="Pol/His_phosphatase_N"/>
</dbReference>
<evidence type="ECO:0000259" key="9">
    <source>
        <dbReference type="SMART" id="SM00481"/>
    </source>
</evidence>
<dbReference type="Proteomes" id="UP000593601">
    <property type="component" value="Chromosome"/>
</dbReference>
<protein>
    <recommendedName>
        <fullName evidence="3 8">Histidinol-phosphatase</fullName>
        <shortName evidence="8">HolPase</shortName>
        <ecNumber evidence="3 8">3.1.3.15</ecNumber>
    </recommendedName>
</protein>
<dbReference type="PANTHER" id="PTHR21039:SF0">
    <property type="entry name" value="HISTIDINOL-PHOSPHATASE"/>
    <property type="match status" value="1"/>
</dbReference>
<keyword evidence="4 8" id="KW-0028">Amino-acid biosynthesis</keyword>
<keyword evidence="6 8" id="KW-0368">Histidine biosynthesis</keyword>
<evidence type="ECO:0000313" key="11">
    <source>
        <dbReference type="Proteomes" id="UP000593601"/>
    </source>
</evidence>
<dbReference type="RefSeq" id="WP_193736337.1">
    <property type="nucleotide sequence ID" value="NZ_CP063304.1"/>
</dbReference>
<name>A0A7M2RKC5_9FIRM</name>
<dbReference type="EMBL" id="CP063304">
    <property type="protein sequence ID" value="QOV20017.1"/>
    <property type="molecule type" value="Genomic_DNA"/>
</dbReference>
<gene>
    <name evidence="10" type="ORF">INP51_03415</name>
</gene>
<dbReference type="GO" id="GO:0000105">
    <property type="term" value="P:L-histidine biosynthetic process"/>
    <property type="evidence" value="ECO:0007669"/>
    <property type="project" value="UniProtKB-UniRule"/>
</dbReference>
<reference evidence="10 11" key="1">
    <citation type="submission" date="2020-10" db="EMBL/GenBank/DDBJ databases">
        <title>Blautia liquoris sp.nov., isolated from the mud in a fermentation cellar used for the production of Chinese strong-flavoured liquor.</title>
        <authorList>
            <person name="Lu L."/>
        </authorList>
    </citation>
    <scope>NUCLEOTIDE SEQUENCE [LARGE SCALE GENOMIC DNA]</scope>
    <source>
        <strain evidence="10 11">LZLJ-3</strain>
    </source>
</reference>
<evidence type="ECO:0000256" key="8">
    <source>
        <dbReference type="RuleBase" id="RU366003"/>
    </source>
</evidence>
<evidence type="ECO:0000256" key="2">
    <source>
        <dbReference type="ARBA" id="ARBA00009152"/>
    </source>
</evidence>
<keyword evidence="11" id="KW-1185">Reference proteome</keyword>
<dbReference type="UniPathway" id="UPA00031">
    <property type="reaction ID" value="UER00013"/>
</dbReference>
<sequence>MIADSHMHTSFSTDSEAPMEEMVQKAIELGLDNICFTDHYDKDFGGDFHQMGEEEAFQLDTESYLRSIERVQEKYEGLIEIRAGVELGLQLHLKEWLSNYVNEYPFDFVIGSMHLLDGNDPAIPGKIPEGSQKELLRRYFAATAENLDSFHGFQSLGHMDYLSRYLDEEAGAYNYADYSDEIDAILKQLIKYNVAMEVNTGGYRSRQDKSNPKEDVLKRYRELGGELITIGADGHTPRQIAFGFDRVSELLLKCGYRYYALYRQKKPEFMNLVL</sequence>
<organism evidence="10 11">
    <name type="scientific">Blautia liquoris</name>
    <dbReference type="NCBI Taxonomy" id="2779518"/>
    <lineage>
        <taxon>Bacteria</taxon>
        <taxon>Bacillati</taxon>
        <taxon>Bacillota</taxon>
        <taxon>Clostridia</taxon>
        <taxon>Lachnospirales</taxon>
        <taxon>Lachnospiraceae</taxon>
        <taxon>Blautia</taxon>
    </lineage>
</organism>